<evidence type="ECO:0000256" key="1">
    <source>
        <dbReference type="ARBA" id="ARBA00022491"/>
    </source>
</evidence>
<proteinExistence type="predicted"/>
<dbReference type="CDD" id="cd01107">
    <property type="entry name" value="HTH_BmrR"/>
    <property type="match status" value="1"/>
</dbReference>
<dbReference type="Gene3D" id="3.20.80.10">
    <property type="entry name" value="Regulatory factor, effector binding domain"/>
    <property type="match status" value="1"/>
</dbReference>
<dbReference type="SUPFAM" id="SSF46955">
    <property type="entry name" value="Putative DNA-binding domain"/>
    <property type="match status" value="1"/>
</dbReference>
<dbReference type="PANTHER" id="PTHR30204:SF69">
    <property type="entry name" value="MERR-FAMILY TRANSCRIPTIONAL REGULATOR"/>
    <property type="match status" value="1"/>
</dbReference>
<dbReference type="Proteomes" id="UP000245934">
    <property type="component" value="Unassembled WGS sequence"/>
</dbReference>
<evidence type="ECO:0000256" key="4">
    <source>
        <dbReference type="ARBA" id="ARBA00023163"/>
    </source>
</evidence>
<dbReference type="InterPro" id="IPR047057">
    <property type="entry name" value="MerR_fam"/>
</dbReference>
<reference evidence="6 7" key="1">
    <citation type="submission" date="2018-05" db="EMBL/GenBank/DDBJ databases">
        <title>Draft genome of Methanospirillum stamsii Pt1.</title>
        <authorList>
            <person name="Dueholm M.S."/>
            <person name="Nielsen P.H."/>
            <person name="Bakmann L.F."/>
            <person name="Otzen D.E."/>
        </authorList>
    </citation>
    <scope>NUCLEOTIDE SEQUENCE [LARGE SCALE GENOMIC DNA]</scope>
    <source>
        <strain evidence="6 7">Pt1</strain>
    </source>
</reference>
<comment type="caution">
    <text evidence="6">The sequence shown here is derived from an EMBL/GenBank/DDBJ whole genome shotgun (WGS) entry which is preliminary data.</text>
</comment>
<dbReference type="Pfam" id="PF06445">
    <property type="entry name" value="GyrI-like"/>
    <property type="match status" value="1"/>
</dbReference>
<evidence type="ECO:0000259" key="5">
    <source>
        <dbReference type="PROSITE" id="PS50937"/>
    </source>
</evidence>
<accession>A0A2V2N9I3</accession>
<protein>
    <submittedName>
        <fullName evidence="6">MerR family transcriptional regulator</fullName>
    </submittedName>
</protein>
<organism evidence="6 7">
    <name type="scientific">Methanospirillum stamsii</name>
    <dbReference type="NCBI Taxonomy" id="1277351"/>
    <lineage>
        <taxon>Archaea</taxon>
        <taxon>Methanobacteriati</taxon>
        <taxon>Methanobacteriota</taxon>
        <taxon>Stenosarchaea group</taxon>
        <taxon>Methanomicrobia</taxon>
        <taxon>Methanomicrobiales</taxon>
        <taxon>Methanospirillaceae</taxon>
        <taxon>Methanospirillum</taxon>
    </lineage>
</organism>
<dbReference type="GO" id="GO:0003677">
    <property type="term" value="F:DNA binding"/>
    <property type="evidence" value="ECO:0007669"/>
    <property type="project" value="UniProtKB-KW"/>
</dbReference>
<dbReference type="PANTHER" id="PTHR30204">
    <property type="entry name" value="REDOX-CYCLING DRUG-SENSING TRANSCRIPTIONAL ACTIVATOR SOXR"/>
    <property type="match status" value="1"/>
</dbReference>
<dbReference type="InterPro" id="IPR000551">
    <property type="entry name" value="MerR-type_HTH_dom"/>
</dbReference>
<dbReference type="SUPFAM" id="SSF55136">
    <property type="entry name" value="Probable bacterial effector-binding domain"/>
    <property type="match status" value="1"/>
</dbReference>
<evidence type="ECO:0000256" key="3">
    <source>
        <dbReference type="ARBA" id="ARBA00023125"/>
    </source>
</evidence>
<keyword evidence="1" id="KW-0678">Repressor</keyword>
<evidence type="ECO:0000256" key="2">
    <source>
        <dbReference type="ARBA" id="ARBA00023015"/>
    </source>
</evidence>
<dbReference type="Gene3D" id="1.10.1660.10">
    <property type="match status" value="1"/>
</dbReference>
<keyword evidence="7" id="KW-1185">Reference proteome</keyword>
<dbReference type="PROSITE" id="PS00552">
    <property type="entry name" value="HTH_MERR_1"/>
    <property type="match status" value="1"/>
</dbReference>
<dbReference type="SMART" id="SM00871">
    <property type="entry name" value="AraC_E_bind"/>
    <property type="match status" value="1"/>
</dbReference>
<feature type="domain" description="HTH merR-type" evidence="5">
    <location>
        <begin position="9"/>
        <end position="79"/>
    </location>
</feature>
<keyword evidence="2" id="KW-0805">Transcription regulation</keyword>
<dbReference type="AlphaFoldDB" id="A0A2V2N9I3"/>
<evidence type="ECO:0000313" key="6">
    <source>
        <dbReference type="EMBL" id="PWR72967.1"/>
    </source>
</evidence>
<dbReference type="Pfam" id="PF13411">
    <property type="entry name" value="MerR_1"/>
    <property type="match status" value="1"/>
</dbReference>
<gene>
    <name evidence="6" type="ORF">DLD82_11550</name>
</gene>
<dbReference type="InterPro" id="IPR010499">
    <property type="entry name" value="AraC_E-bd"/>
</dbReference>
<dbReference type="GO" id="GO:0003700">
    <property type="term" value="F:DNA-binding transcription factor activity"/>
    <property type="evidence" value="ECO:0007669"/>
    <property type="project" value="InterPro"/>
</dbReference>
<sequence>MSNTMIQNKIPIGRFSMITRLTCKALRLYDETGLLSPSAKDRFTGYRYYSLSQIERGVLIRSLVDLGFPLARINEMIDAKTSGDTEKMSQLLEDQRQRVSFEIERLRSIDRLLERQKKEMFSMIIAEPKFKDIEPLRVLSLRDKGEYGEIITRLISRLCEFLGSPDLNASNFSVTGPFMTIYHDGEYREFDADVEVAVPVTGRLPDQIPGIEVKTIPGGRFASAIHKGPYQDVHESWGKLYEWAANQGYEPKTPCRDNYLNDPNDVPEEELLTELLIPV</sequence>
<dbReference type="EMBL" id="QGMZ01000023">
    <property type="protein sequence ID" value="PWR72967.1"/>
    <property type="molecule type" value="Genomic_DNA"/>
</dbReference>
<name>A0A2V2N9I3_9EURY</name>
<evidence type="ECO:0000313" key="7">
    <source>
        <dbReference type="Proteomes" id="UP000245934"/>
    </source>
</evidence>
<dbReference type="InterPro" id="IPR009061">
    <property type="entry name" value="DNA-bd_dom_put_sf"/>
</dbReference>
<dbReference type="SMART" id="SM00422">
    <property type="entry name" value="HTH_MERR"/>
    <property type="match status" value="1"/>
</dbReference>
<dbReference type="InterPro" id="IPR011256">
    <property type="entry name" value="Reg_factor_effector_dom_sf"/>
</dbReference>
<keyword evidence="3" id="KW-0238">DNA-binding</keyword>
<dbReference type="InterPro" id="IPR029442">
    <property type="entry name" value="GyrI-like"/>
</dbReference>
<keyword evidence="4" id="KW-0804">Transcription</keyword>
<dbReference type="PROSITE" id="PS50937">
    <property type="entry name" value="HTH_MERR_2"/>
    <property type="match status" value="1"/>
</dbReference>